<feature type="region of interest" description="Disordered" evidence="1">
    <location>
        <begin position="1"/>
        <end position="85"/>
    </location>
</feature>
<dbReference type="GO" id="GO:0031902">
    <property type="term" value="C:late endosome membrane"/>
    <property type="evidence" value="ECO:0007669"/>
    <property type="project" value="TreeGrafter"/>
</dbReference>
<accession>A0A336MA81</accession>
<dbReference type="GO" id="GO:0005886">
    <property type="term" value="C:plasma membrane"/>
    <property type="evidence" value="ECO:0007669"/>
    <property type="project" value="TreeGrafter"/>
</dbReference>
<dbReference type="InterPro" id="IPR006342">
    <property type="entry name" value="FkbM_mtfrase"/>
</dbReference>
<proteinExistence type="predicted"/>
<dbReference type="GO" id="GO:0005789">
    <property type="term" value="C:endoplasmic reticulum membrane"/>
    <property type="evidence" value="ECO:0007669"/>
    <property type="project" value="TreeGrafter"/>
</dbReference>
<dbReference type="PANTHER" id="PTHR34009">
    <property type="entry name" value="PROTEIN STAR"/>
    <property type="match status" value="1"/>
</dbReference>
<dbReference type="GO" id="GO:0016197">
    <property type="term" value="P:endosomal transport"/>
    <property type="evidence" value="ECO:0007669"/>
    <property type="project" value="TreeGrafter"/>
</dbReference>
<protein>
    <submittedName>
        <fullName evidence="4">CSON007846 protein</fullName>
    </submittedName>
</protein>
<dbReference type="Pfam" id="PF05050">
    <property type="entry name" value="Methyltransf_21"/>
    <property type="match status" value="1"/>
</dbReference>
<keyword evidence="2" id="KW-0812">Transmembrane</keyword>
<feature type="domain" description="Methyltransferase FkbM" evidence="3">
    <location>
        <begin position="219"/>
        <end position="369"/>
    </location>
</feature>
<feature type="compositionally biased region" description="Low complexity" evidence="1">
    <location>
        <begin position="62"/>
        <end position="78"/>
    </location>
</feature>
<keyword evidence="2" id="KW-0472">Membrane</keyword>
<name>A0A336MA81_CULSO</name>
<dbReference type="InterPro" id="IPR053202">
    <property type="entry name" value="EGF_Rcpt_Signaling_Reg"/>
</dbReference>
<dbReference type="PANTHER" id="PTHR34009:SF2">
    <property type="entry name" value="PROTEIN STAR"/>
    <property type="match status" value="1"/>
</dbReference>
<dbReference type="OMA" id="AYIREVQ"/>
<evidence type="ECO:0000256" key="1">
    <source>
        <dbReference type="SAM" id="MobiDB-lite"/>
    </source>
</evidence>
<organism evidence="4">
    <name type="scientific">Culicoides sonorensis</name>
    <name type="common">Biting midge</name>
    <dbReference type="NCBI Taxonomy" id="179676"/>
    <lineage>
        <taxon>Eukaryota</taxon>
        <taxon>Metazoa</taxon>
        <taxon>Ecdysozoa</taxon>
        <taxon>Arthropoda</taxon>
        <taxon>Hexapoda</taxon>
        <taxon>Insecta</taxon>
        <taxon>Pterygota</taxon>
        <taxon>Neoptera</taxon>
        <taxon>Endopterygota</taxon>
        <taxon>Diptera</taxon>
        <taxon>Nematocera</taxon>
        <taxon>Chironomoidea</taxon>
        <taxon>Ceratopogonidae</taxon>
        <taxon>Ceratopogoninae</taxon>
        <taxon>Culicoides</taxon>
        <taxon>Monoculicoides</taxon>
    </lineage>
</organism>
<keyword evidence="2" id="KW-1133">Transmembrane helix</keyword>
<feature type="compositionally biased region" description="Basic and acidic residues" evidence="1">
    <location>
        <begin position="1"/>
        <end position="10"/>
    </location>
</feature>
<dbReference type="GO" id="GO:0005794">
    <property type="term" value="C:Golgi apparatus"/>
    <property type="evidence" value="ECO:0007669"/>
    <property type="project" value="TreeGrafter"/>
</dbReference>
<feature type="transmembrane region" description="Helical" evidence="2">
    <location>
        <begin position="91"/>
        <end position="112"/>
    </location>
</feature>
<gene>
    <name evidence="4" type="primary">CSON007846</name>
</gene>
<evidence type="ECO:0000313" key="4">
    <source>
        <dbReference type="EMBL" id="SSX22948.1"/>
    </source>
</evidence>
<dbReference type="EMBL" id="UFQT01000295">
    <property type="protein sequence ID" value="SSX22948.1"/>
    <property type="molecule type" value="Genomic_DNA"/>
</dbReference>
<sequence>MKPKVDDPTMEKSNMPTHHHTTTEQSEPTHKTAQLFKKFGKRILTPSGFISKQNEKEESTATTNITPTLSSNSTNSSNKLADSGPSPLRQLLPVTLCLISFATVMSILLIYIDTTEIRHQQFRLNMSRDYDLLGVQQDNPSLITYIREVHMKKYPNMVSNLLVNAGPSEHLNFTSNHDELTPQLAATIASLVNNKQKGVFFQSLTGSSGPMMTAPWLAETLGWTGYLVEPDPRKYFNLRKENARRKGVQVIHACLSPTGYPKEVTLHHEDESEVKINSILDEETEWFHSRVKCFPLYTLLLAVNHTNIDVLSLGCQGQELEILQTLPWNKVQINVVSVHLSHHFEEFEVDAKRYTKQLVNFMRSRSYKLHESISNNFIFRKIGQQNTSSLRSL</sequence>
<dbReference type="AlphaFoldDB" id="A0A336MA81"/>
<dbReference type="InterPro" id="IPR029063">
    <property type="entry name" value="SAM-dependent_MTases_sf"/>
</dbReference>
<evidence type="ECO:0000259" key="3">
    <source>
        <dbReference type="Pfam" id="PF05050"/>
    </source>
</evidence>
<dbReference type="Gene3D" id="3.40.50.150">
    <property type="entry name" value="Vaccinia Virus protein VP39"/>
    <property type="match status" value="1"/>
</dbReference>
<evidence type="ECO:0000256" key="2">
    <source>
        <dbReference type="SAM" id="Phobius"/>
    </source>
</evidence>
<reference evidence="4" key="1">
    <citation type="submission" date="2018-07" db="EMBL/GenBank/DDBJ databases">
        <authorList>
            <person name="Quirk P.G."/>
            <person name="Krulwich T.A."/>
        </authorList>
    </citation>
    <scope>NUCLEOTIDE SEQUENCE</scope>
</reference>
<dbReference type="VEuPathDB" id="VectorBase:CSON007846"/>
<dbReference type="GO" id="GO:0006888">
    <property type="term" value="P:endoplasmic reticulum to Golgi vesicle-mediated transport"/>
    <property type="evidence" value="ECO:0007669"/>
    <property type="project" value="TreeGrafter"/>
</dbReference>